<comment type="caution">
    <text evidence="1">The sequence shown here is derived from an EMBL/GenBank/DDBJ whole genome shotgun (WGS) entry which is preliminary data.</text>
</comment>
<gene>
    <name evidence="1" type="ORF">HAX54_017440</name>
</gene>
<protein>
    <submittedName>
        <fullName evidence="1">Uncharacterized protein</fullName>
    </submittedName>
</protein>
<sequence length="148" mass="15561">MRVRTRGRSVLNKGKKYWLSREQVGACKGEACEIDLEVEGTAICGPHEFTRPDEAESGLGGGEEVTQTICHCLGVFVRLMRRVDVDGNATAGSADGTGSELEAVGKAGRGTAVRGAGAVFARLVSRYLSLMTIGGEGRRATVLCVCGI</sequence>
<dbReference type="Proteomes" id="UP000823775">
    <property type="component" value="Unassembled WGS sequence"/>
</dbReference>
<name>A0ABS8UNN0_DATST</name>
<reference evidence="1 2" key="1">
    <citation type="journal article" date="2021" name="BMC Genomics">
        <title>Datura genome reveals duplications of psychoactive alkaloid biosynthetic genes and high mutation rate following tissue culture.</title>
        <authorList>
            <person name="Rajewski A."/>
            <person name="Carter-House D."/>
            <person name="Stajich J."/>
            <person name="Litt A."/>
        </authorList>
    </citation>
    <scope>NUCLEOTIDE SEQUENCE [LARGE SCALE GENOMIC DNA]</scope>
    <source>
        <strain evidence="1">AR-01</strain>
    </source>
</reference>
<accession>A0ABS8UNN0</accession>
<dbReference type="EMBL" id="JACEIK010002154">
    <property type="protein sequence ID" value="MCD9559481.1"/>
    <property type="molecule type" value="Genomic_DNA"/>
</dbReference>
<proteinExistence type="predicted"/>
<evidence type="ECO:0000313" key="1">
    <source>
        <dbReference type="EMBL" id="MCD9559481.1"/>
    </source>
</evidence>
<evidence type="ECO:0000313" key="2">
    <source>
        <dbReference type="Proteomes" id="UP000823775"/>
    </source>
</evidence>
<organism evidence="1 2">
    <name type="scientific">Datura stramonium</name>
    <name type="common">Jimsonweed</name>
    <name type="synonym">Common thornapple</name>
    <dbReference type="NCBI Taxonomy" id="4076"/>
    <lineage>
        <taxon>Eukaryota</taxon>
        <taxon>Viridiplantae</taxon>
        <taxon>Streptophyta</taxon>
        <taxon>Embryophyta</taxon>
        <taxon>Tracheophyta</taxon>
        <taxon>Spermatophyta</taxon>
        <taxon>Magnoliopsida</taxon>
        <taxon>eudicotyledons</taxon>
        <taxon>Gunneridae</taxon>
        <taxon>Pentapetalae</taxon>
        <taxon>asterids</taxon>
        <taxon>lamiids</taxon>
        <taxon>Solanales</taxon>
        <taxon>Solanaceae</taxon>
        <taxon>Solanoideae</taxon>
        <taxon>Datureae</taxon>
        <taxon>Datura</taxon>
    </lineage>
</organism>
<keyword evidence="2" id="KW-1185">Reference proteome</keyword>